<dbReference type="PANTHER" id="PTHR11066:SF34">
    <property type="entry name" value="ACYL-COENZYME A THIOESTERASE 8"/>
    <property type="match status" value="1"/>
</dbReference>
<dbReference type="PANTHER" id="PTHR11066">
    <property type="entry name" value="ACYL-COA THIOESTERASE"/>
    <property type="match status" value="1"/>
</dbReference>
<keyword evidence="6" id="KW-1185">Reference proteome</keyword>
<dbReference type="CDD" id="cd03445">
    <property type="entry name" value="Thioesterase_II_repeat2"/>
    <property type="match status" value="1"/>
</dbReference>
<comment type="caution">
    <text evidence="5">The sequence shown here is derived from an EMBL/GenBank/DDBJ whole genome shotgun (WGS) entry which is preliminary data.</text>
</comment>
<protein>
    <submittedName>
        <fullName evidence="5">Acyl-CoA thioesterase</fullName>
    </submittedName>
</protein>
<comment type="similarity">
    <text evidence="1">Belongs to the C/M/P thioester hydrolase family.</text>
</comment>
<dbReference type="InterPro" id="IPR049449">
    <property type="entry name" value="TesB_ACOT8-like_N"/>
</dbReference>
<proteinExistence type="inferred from homology"/>
<evidence type="ECO:0000259" key="4">
    <source>
        <dbReference type="Pfam" id="PF20789"/>
    </source>
</evidence>
<evidence type="ECO:0000259" key="3">
    <source>
        <dbReference type="Pfam" id="PF13622"/>
    </source>
</evidence>
<dbReference type="Pfam" id="PF13622">
    <property type="entry name" value="4HBT_3"/>
    <property type="match status" value="1"/>
</dbReference>
<dbReference type="Proteomes" id="UP001597483">
    <property type="component" value="Unassembled WGS sequence"/>
</dbReference>
<gene>
    <name evidence="5" type="ORF">ACFSVL_08550</name>
</gene>
<dbReference type="InterPro" id="IPR049450">
    <property type="entry name" value="ACOT8-like_C"/>
</dbReference>
<evidence type="ECO:0000256" key="1">
    <source>
        <dbReference type="ARBA" id="ARBA00006538"/>
    </source>
</evidence>
<dbReference type="RefSeq" id="WP_378302163.1">
    <property type="nucleotide sequence ID" value="NZ_JBHUKS010000005.1"/>
</dbReference>
<reference evidence="6" key="1">
    <citation type="journal article" date="2019" name="Int. J. Syst. Evol. Microbiol.">
        <title>The Global Catalogue of Microorganisms (GCM) 10K type strain sequencing project: providing services to taxonomists for standard genome sequencing and annotation.</title>
        <authorList>
            <consortium name="The Broad Institute Genomics Platform"/>
            <consortium name="The Broad Institute Genome Sequencing Center for Infectious Disease"/>
            <person name="Wu L."/>
            <person name="Ma J."/>
        </authorList>
    </citation>
    <scope>NUCLEOTIDE SEQUENCE [LARGE SCALE GENOMIC DNA]</scope>
    <source>
        <strain evidence="6">CGMCC 4.7641</strain>
    </source>
</reference>
<keyword evidence="2" id="KW-0378">Hydrolase</keyword>
<organism evidence="5 6">
    <name type="scientific">Amycolatopsis silviterrae</name>
    <dbReference type="NCBI Taxonomy" id="1656914"/>
    <lineage>
        <taxon>Bacteria</taxon>
        <taxon>Bacillati</taxon>
        <taxon>Actinomycetota</taxon>
        <taxon>Actinomycetes</taxon>
        <taxon>Pseudonocardiales</taxon>
        <taxon>Pseudonocardiaceae</taxon>
        <taxon>Amycolatopsis</taxon>
    </lineage>
</organism>
<feature type="domain" description="Acyl-CoA thioesterase-like C-terminal" evidence="4">
    <location>
        <begin position="134"/>
        <end position="285"/>
    </location>
</feature>
<dbReference type="InterPro" id="IPR042171">
    <property type="entry name" value="Acyl-CoA_hotdog"/>
</dbReference>
<dbReference type="Gene3D" id="2.40.160.210">
    <property type="entry name" value="Acyl-CoA thioesterase, double hotdog domain"/>
    <property type="match status" value="1"/>
</dbReference>
<dbReference type="Pfam" id="PF20789">
    <property type="entry name" value="4HBT_3C"/>
    <property type="match status" value="1"/>
</dbReference>
<dbReference type="InterPro" id="IPR029069">
    <property type="entry name" value="HotDog_dom_sf"/>
</dbReference>
<sequence>MTEHAVRAESGATLAKLLDVDEFPGDCFAGQPQPWPRHRAFGGLLLAQSIAAAGRTMPERASVHSVHAVFVNRADPERQTEYAVRRVRDGLASGLRQVSARQGDREVCAVTVAGQRRRDSSQYTSARPITVPPEDLPTLGERFATAGAEVPGSRVLPETVDLRHVEPPPYLAPPRSPVPPRQLAWLRITEPLPDDPLVAVCALVYSADLLIGEPVFFLPDCARDPAAADLVSLDHALWLHGGFDAGEWLLYDQECLAATDGRVLNRASVYRRSGALVATMAQEGLLRVRGRR</sequence>
<feature type="domain" description="Acyl-CoA thioesterase-like N-terminal HotDog" evidence="3">
    <location>
        <begin position="32"/>
        <end position="112"/>
    </location>
</feature>
<name>A0ABW5H2T9_9PSEU</name>
<evidence type="ECO:0000313" key="6">
    <source>
        <dbReference type="Proteomes" id="UP001597483"/>
    </source>
</evidence>
<dbReference type="SUPFAM" id="SSF54637">
    <property type="entry name" value="Thioesterase/thiol ester dehydrase-isomerase"/>
    <property type="match status" value="2"/>
</dbReference>
<dbReference type="InterPro" id="IPR003703">
    <property type="entry name" value="Acyl_CoA_thio"/>
</dbReference>
<dbReference type="EMBL" id="JBHUKS010000005">
    <property type="protein sequence ID" value="MFD2467438.1"/>
    <property type="molecule type" value="Genomic_DNA"/>
</dbReference>
<dbReference type="CDD" id="cd03444">
    <property type="entry name" value="Thioesterase_II_repeat1"/>
    <property type="match status" value="1"/>
</dbReference>
<accession>A0ABW5H2T9</accession>
<evidence type="ECO:0000256" key="2">
    <source>
        <dbReference type="ARBA" id="ARBA00022801"/>
    </source>
</evidence>
<evidence type="ECO:0000313" key="5">
    <source>
        <dbReference type="EMBL" id="MFD2467438.1"/>
    </source>
</evidence>